<feature type="domain" description="HNH nuclease" evidence="1">
    <location>
        <begin position="132"/>
        <end position="181"/>
    </location>
</feature>
<accession>A0A5M9H7N4</accession>
<comment type="caution">
    <text evidence="2">The sequence shown here is derived from an EMBL/GenBank/DDBJ whole genome shotgun (WGS) entry which is preliminary data.</text>
</comment>
<evidence type="ECO:0000313" key="3">
    <source>
        <dbReference type="Proteomes" id="UP000325411"/>
    </source>
</evidence>
<proteinExistence type="predicted"/>
<dbReference type="CDD" id="cd00085">
    <property type="entry name" value="HNHc"/>
    <property type="match status" value="1"/>
</dbReference>
<sequence>MKHCKSCGLDLPLDMFNKNKRNRDGLQFYCKECTSMQGKDYYQRNKASVNQKHRNHYYKNKEKRNEQIAKWARENRDKRRDIDKRSYQKNREKRIEKSMQWIRNNLERHAKRNQIRRAKIRDLDATFTSEEWIECKNHFANRCAYCGDSVEKLEQEHFISIENGGPYTKENMLPACKSCNSSKRDRDFYKWYTRQTFYSKQREDKIINYLKQGKSIVTAL</sequence>
<organism evidence="2 3">
    <name type="scientific">Bacillus paranthracis</name>
    <dbReference type="NCBI Taxonomy" id="2026186"/>
    <lineage>
        <taxon>Bacteria</taxon>
        <taxon>Bacillati</taxon>
        <taxon>Bacillota</taxon>
        <taxon>Bacilli</taxon>
        <taxon>Bacillales</taxon>
        <taxon>Bacillaceae</taxon>
        <taxon>Bacillus</taxon>
        <taxon>Bacillus cereus group</taxon>
    </lineage>
</organism>
<keyword evidence="2" id="KW-0255">Endonuclease</keyword>
<keyword evidence="2" id="KW-0378">Hydrolase</keyword>
<dbReference type="Gene3D" id="1.10.30.50">
    <property type="match status" value="1"/>
</dbReference>
<keyword evidence="2" id="KW-0540">Nuclease</keyword>
<name>A0A5M9H7N4_9BACI</name>
<gene>
    <name evidence="2" type="ORF">FYW06_05225</name>
</gene>
<dbReference type="InterPro" id="IPR002711">
    <property type="entry name" value="HNH"/>
</dbReference>
<dbReference type="AlphaFoldDB" id="A0A5M9H7N4"/>
<dbReference type="InterPro" id="IPR003615">
    <property type="entry name" value="HNH_nuc"/>
</dbReference>
<dbReference type="EMBL" id="VXCE01000001">
    <property type="protein sequence ID" value="KAA8481208.1"/>
    <property type="molecule type" value="Genomic_DNA"/>
</dbReference>
<dbReference type="Pfam" id="PF01844">
    <property type="entry name" value="HNH"/>
    <property type="match status" value="1"/>
</dbReference>
<dbReference type="SMART" id="SM00507">
    <property type="entry name" value="HNHc"/>
    <property type="match status" value="1"/>
</dbReference>
<reference evidence="2 3" key="1">
    <citation type="submission" date="2019-09" db="EMBL/GenBank/DDBJ databases">
        <authorList>
            <person name="Geng P."/>
            <person name="Wan X."/>
            <person name="Zhou G."/>
            <person name="Yuan Z."/>
            <person name="Hu X."/>
        </authorList>
    </citation>
    <scope>NUCLEOTIDE SEQUENCE [LARGE SCALE GENOMIC DNA]</scope>
    <source>
        <strain evidence="2 3">EFR-4</strain>
    </source>
</reference>
<dbReference type="GO" id="GO:0003676">
    <property type="term" value="F:nucleic acid binding"/>
    <property type="evidence" value="ECO:0007669"/>
    <property type="project" value="InterPro"/>
</dbReference>
<dbReference type="GO" id="GO:0008270">
    <property type="term" value="F:zinc ion binding"/>
    <property type="evidence" value="ECO:0007669"/>
    <property type="project" value="InterPro"/>
</dbReference>
<dbReference type="Proteomes" id="UP000325411">
    <property type="component" value="Unassembled WGS sequence"/>
</dbReference>
<evidence type="ECO:0000313" key="2">
    <source>
        <dbReference type="EMBL" id="KAA8481208.1"/>
    </source>
</evidence>
<protein>
    <submittedName>
        <fullName evidence="2">HNH endonuclease</fullName>
    </submittedName>
</protein>
<evidence type="ECO:0000259" key="1">
    <source>
        <dbReference type="SMART" id="SM00507"/>
    </source>
</evidence>
<dbReference type="GO" id="GO:0004519">
    <property type="term" value="F:endonuclease activity"/>
    <property type="evidence" value="ECO:0007669"/>
    <property type="project" value="UniProtKB-KW"/>
</dbReference>